<dbReference type="Proteomes" id="UP001152797">
    <property type="component" value="Unassembled WGS sequence"/>
</dbReference>
<evidence type="ECO:0000256" key="1">
    <source>
        <dbReference type="SAM" id="MobiDB-lite"/>
    </source>
</evidence>
<dbReference type="InterPro" id="IPR002048">
    <property type="entry name" value="EF_hand_dom"/>
</dbReference>
<gene>
    <name evidence="4" type="ORF">C1SCF055_LOCUS44683</name>
</gene>
<dbReference type="EMBL" id="CAMXCT030006799">
    <property type="protein sequence ID" value="CAL4807558.1"/>
    <property type="molecule type" value="Genomic_DNA"/>
</dbReference>
<dbReference type="PROSITE" id="PS50222">
    <property type="entry name" value="EF_HAND_2"/>
    <property type="match status" value="1"/>
</dbReference>
<protein>
    <submittedName>
        <fullName evidence="6">EF-hand domain-containing protein</fullName>
    </submittedName>
</protein>
<dbReference type="EMBL" id="CAMXCT010006799">
    <property type="protein sequence ID" value="CAI4020246.1"/>
    <property type="molecule type" value="Genomic_DNA"/>
</dbReference>
<feature type="region of interest" description="Disordered" evidence="1">
    <location>
        <begin position="28"/>
        <end position="64"/>
    </location>
</feature>
<feature type="signal peptide" evidence="2">
    <location>
        <begin position="1"/>
        <end position="15"/>
    </location>
</feature>
<sequence>MHLGWMRLLLRVAFPTLMQQSLKTARGAGEVGQGNQTASASASGVHGVTMEAERQRGHNGKRPGELTVDLPVPWERCESRLGAACWVWILQIPATFKEHPAACGLKGPPADRAPRARPYRGSLQAATRPMKRATCMLAVLAVLVLPVQGAKVTNVGPEAAAAQAFRSLDKNRDGALTADELEAEIFASAHASVTCTYHACPEGFRMKPGAAEIVGNNDLDCCDKTCQAQSCSRTGFRLRPDASQVLATASAECCEKTCGGFECPNGWKARSNPDQIVQPSQEVCCLKTCELHVCNAEHDLTLRGDAALTAGSTDDDCCVRTCRSYTCSQDGYLLRKDAADITGGVGGNSDAACCAKSCALFSCVGKFTLVDSAANIVGESAEVCCQRFEETEVEEEGDAGDTPADFFAEE</sequence>
<feature type="compositionally biased region" description="Polar residues" evidence="1">
    <location>
        <begin position="33"/>
        <end position="42"/>
    </location>
</feature>
<dbReference type="GO" id="GO:0005509">
    <property type="term" value="F:calcium ion binding"/>
    <property type="evidence" value="ECO:0007669"/>
    <property type="project" value="InterPro"/>
</dbReference>
<dbReference type="InterPro" id="IPR018247">
    <property type="entry name" value="EF_Hand_1_Ca_BS"/>
</dbReference>
<name>A0A9P1GT05_9DINO</name>
<proteinExistence type="predicted"/>
<feature type="chain" id="PRO_5043273108" evidence="2">
    <location>
        <begin position="16"/>
        <end position="410"/>
    </location>
</feature>
<evidence type="ECO:0000313" key="7">
    <source>
        <dbReference type="Proteomes" id="UP001152797"/>
    </source>
</evidence>
<reference evidence="4" key="1">
    <citation type="submission" date="2022-10" db="EMBL/GenBank/DDBJ databases">
        <authorList>
            <person name="Chen Y."/>
            <person name="Dougan E. K."/>
            <person name="Chan C."/>
            <person name="Rhodes N."/>
            <person name="Thang M."/>
        </authorList>
    </citation>
    <scope>NUCLEOTIDE SEQUENCE</scope>
</reference>
<evidence type="ECO:0000259" key="3">
    <source>
        <dbReference type="PROSITE" id="PS50222"/>
    </source>
</evidence>
<evidence type="ECO:0000313" key="4">
    <source>
        <dbReference type="EMBL" id="CAI4020246.1"/>
    </source>
</evidence>
<dbReference type="OrthoDB" id="10543654at2759"/>
<evidence type="ECO:0000313" key="5">
    <source>
        <dbReference type="EMBL" id="CAL1173621.1"/>
    </source>
</evidence>
<feature type="domain" description="EF-hand" evidence="3">
    <location>
        <begin position="156"/>
        <end position="191"/>
    </location>
</feature>
<evidence type="ECO:0000313" key="6">
    <source>
        <dbReference type="EMBL" id="CAL4807558.1"/>
    </source>
</evidence>
<evidence type="ECO:0000256" key="2">
    <source>
        <dbReference type="SAM" id="SignalP"/>
    </source>
</evidence>
<dbReference type="EMBL" id="CAMXCT020006799">
    <property type="protein sequence ID" value="CAL1173621.1"/>
    <property type="molecule type" value="Genomic_DNA"/>
</dbReference>
<keyword evidence="7" id="KW-1185">Reference proteome</keyword>
<dbReference type="PROSITE" id="PS00018">
    <property type="entry name" value="EF_HAND_1"/>
    <property type="match status" value="1"/>
</dbReference>
<keyword evidence="2" id="KW-0732">Signal</keyword>
<comment type="caution">
    <text evidence="4">The sequence shown here is derived from an EMBL/GenBank/DDBJ whole genome shotgun (WGS) entry which is preliminary data.</text>
</comment>
<organism evidence="4">
    <name type="scientific">Cladocopium goreaui</name>
    <dbReference type="NCBI Taxonomy" id="2562237"/>
    <lineage>
        <taxon>Eukaryota</taxon>
        <taxon>Sar</taxon>
        <taxon>Alveolata</taxon>
        <taxon>Dinophyceae</taxon>
        <taxon>Suessiales</taxon>
        <taxon>Symbiodiniaceae</taxon>
        <taxon>Cladocopium</taxon>
    </lineage>
</organism>
<accession>A0A9P1GT05</accession>
<reference evidence="5" key="2">
    <citation type="submission" date="2024-04" db="EMBL/GenBank/DDBJ databases">
        <authorList>
            <person name="Chen Y."/>
            <person name="Shah S."/>
            <person name="Dougan E. K."/>
            <person name="Thang M."/>
            <person name="Chan C."/>
        </authorList>
    </citation>
    <scope>NUCLEOTIDE SEQUENCE [LARGE SCALE GENOMIC DNA]</scope>
</reference>
<dbReference type="AlphaFoldDB" id="A0A9P1GT05"/>